<dbReference type="SMART" id="SM00822">
    <property type="entry name" value="PKS_KR"/>
    <property type="match status" value="1"/>
</dbReference>
<dbReference type="GO" id="GO:0016491">
    <property type="term" value="F:oxidoreductase activity"/>
    <property type="evidence" value="ECO:0007669"/>
    <property type="project" value="UniProtKB-KW"/>
</dbReference>
<dbReference type="PROSITE" id="PS00061">
    <property type="entry name" value="ADH_SHORT"/>
    <property type="match status" value="1"/>
</dbReference>
<dbReference type="Pfam" id="PF13561">
    <property type="entry name" value="adh_short_C2"/>
    <property type="match status" value="1"/>
</dbReference>
<proteinExistence type="inferred from homology"/>
<dbReference type="FunFam" id="3.40.50.720:FF:000084">
    <property type="entry name" value="Short-chain dehydrogenase reductase"/>
    <property type="match status" value="1"/>
</dbReference>
<dbReference type="PRINTS" id="PR00081">
    <property type="entry name" value="GDHRDH"/>
</dbReference>
<sequence>MTAGTGQPVVAAPGRALADRVVVVTGASRGVGRDLARVFADHGARLGLLARSRDALDDLGGTLTAAGADVLAVPCDVGEPDSLAGAVDAVAGHFGGIDSVVVNAGISPVARRAHHLPIDAWHDVLATNLTGGFVTARAAYPHLARSGRGRLVFTTSVMAATPRRGLSAYAASKAGLEGLTRALAADWAGDGILVNAVAPGFFDTGLGAAFHTSQRLHEQVVGRTPVARFGRADELAAAFVFLAGDACGYLTGQVLAVDGGYGLG</sequence>
<name>A0A146J827_9ACTN</name>
<reference evidence="4" key="1">
    <citation type="submission" date="2016-04" db="EMBL/GenBank/DDBJ databases">
        <title>Biosynthesis of trehangelin in Polymorphospora rubra K07-0510: identification of metabolic pathway for angelate.</title>
        <authorList>
            <person name="Inahashi Y."/>
            <person name="Shiraishi T."/>
            <person name="Palm K."/>
            <person name="Takahashi Y."/>
            <person name="Omura S."/>
            <person name="Kuzuyama T."/>
            <person name="Nakashima T."/>
        </authorList>
    </citation>
    <scope>NUCLEOTIDE SEQUENCE</scope>
    <source>
        <strain evidence="4">K07-0510</strain>
    </source>
</reference>
<comment type="similarity">
    <text evidence="1">Belongs to the short-chain dehydrogenases/reductases (SDR) family.</text>
</comment>
<dbReference type="InterPro" id="IPR057326">
    <property type="entry name" value="KR_dom"/>
</dbReference>
<dbReference type="CDD" id="cd05233">
    <property type="entry name" value="SDR_c"/>
    <property type="match status" value="1"/>
</dbReference>
<organism evidence="4">
    <name type="scientific">Polymorphospora rubra</name>
    <dbReference type="NCBI Taxonomy" id="338584"/>
    <lineage>
        <taxon>Bacteria</taxon>
        <taxon>Bacillati</taxon>
        <taxon>Actinomycetota</taxon>
        <taxon>Actinomycetes</taxon>
        <taxon>Micromonosporales</taxon>
        <taxon>Micromonosporaceae</taxon>
        <taxon>Polymorphospora</taxon>
    </lineage>
</organism>
<dbReference type="PRINTS" id="PR00080">
    <property type="entry name" value="SDRFAMILY"/>
</dbReference>
<dbReference type="Gene3D" id="3.40.50.720">
    <property type="entry name" value="NAD(P)-binding Rossmann-like Domain"/>
    <property type="match status" value="1"/>
</dbReference>
<evidence type="ECO:0000313" key="4">
    <source>
        <dbReference type="EMBL" id="BAU79605.1"/>
    </source>
</evidence>
<dbReference type="InterPro" id="IPR036291">
    <property type="entry name" value="NAD(P)-bd_dom_sf"/>
</dbReference>
<dbReference type="EMBL" id="LC144914">
    <property type="protein sequence ID" value="BAU79605.1"/>
    <property type="molecule type" value="Genomic_DNA"/>
</dbReference>
<dbReference type="PANTHER" id="PTHR43669">
    <property type="entry name" value="5-KETO-D-GLUCONATE 5-REDUCTASE"/>
    <property type="match status" value="1"/>
</dbReference>
<evidence type="ECO:0000256" key="1">
    <source>
        <dbReference type="ARBA" id="ARBA00006484"/>
    </source>
</evidence>
<protein>
    <submittedName>
        <fullName evidence="4">Short-chain dehydrogenase/reductase</fullName>
    </submittedName>
</protein>
<keyword evidence="2" id="KW-0560">Oxidoreductase</keyword>
<dbReference type="PANTHER" id="PTHR43669:SF3">
    <property type="entry name" value="ALCOHOL DEHYDROGENASE, PUTATIVE (AFU_ORTHOLOGUE AFUA_3G03445)-RELATED"/>
    <property type="match status" value="1"/>
</dbReference>
<dbReference type="AlphaFoldDB" id="A0A146J827"/>
<evidence type="ECO:0000259" key="3">
    <source>
        <dbReference type="SMART" id="SM00822"/>
    </source>
</evidence>
<dbReference type="SUPFAM" id="SSF51735">
    <property type="entry name" value="NAD(P)-binding Rossmann-fold domains"/>
    <property type="match status" value="1"/>
</dbReference>
<dbReference type="InterPro" id="IPR020904">
    <property type="entry name" value="Sc_DH/Rdtase_CS"/>
</dbReference>
<evidence type="ECO:0000256" key="2">
    <source>
        <dbReference type="ARBA" id="ARBA00023002"/>
    </source>
</evidence>
<feature type="domain" description="Ketoreductase" evidence="3">
    <location>
        <begin position="20"/>
        <end position="200"/>
    </location>
</feature>
<dbReference type="InterPro" id="IPR002347">
    <property type="entry name" value="SDR_fam"/>
</dbReference>
<accession>A0A146J827</accession>
<gene>
    <name evidence="4" type="primary">thgK</name>
</gene>